<dbReference type="HOGENOM" id="CLU_2527816_0_0_1"/>
<organism evidence="2 3">
    <name type="scientific">Laccaria amethystina LaAM-08-1</name>
    <dbReference type="NCBI Taxonomy" id="1095629"/>
    <lineage>
        <taxon>Eukaryota</taxon>
        <taxon>Fungi</taxon>
        <taxon>Dikarya</taxon>
        <taxon>Basidiomycota</taxon>
        <taxon>Agaricomycotina</taxon>
        <taxon>Agaricomycetes</taxon>
        <taxon>Agaricomycetidae</taxon>
        <taxon>Agaricales</taxon>
        <taxon>Agaricineae</taxon>
        <taxon>Hydnangiaceae</taxon>
        <taxon>Laccaria</taxon>
    </lineage>
</organism>
<feature type="compositionally biased region" description="Low complexity" evidence="1">
    <location>
        <begin position="65"/>
        <end position="75"/>
    </location>
</feature>
<dbReference type="AlphaFoldDB" id="A0A0C9X5R6"/>
<dbReference type="EMBL" id="KN838960">
    <property type="protein sequence ID" value="KIJ91847.1"/>
    <property type="molecule type" value="Genomic_DNA"/>
</dbReference>
<protein>
    <submittedName>
        <fullName evidence="2">Uncharacterized protein</fullName>
    </submittedName>
</protein>
<keyword evidence="3" id="KW-1185">Reference proteome</keyword>
<name>A0A0C9X5R6_9AGAR</name>
<evidence type="ECO:0000256" key="1">
    <source>
        <dbReference type="SAM" id="MobiDB-lite"/>
    </source>
</evidence>
<dbReference type="Proteomes" id="UP000054477">
    <property type="component" value="Unassembled WGS sequence"/>
</dbReference>
<reference evidence="2 3" key="1">
    <citation type="submission" date="2014-04" db="EMBL/GenBank/DDBJ databases">
        <authorList>
            <consortium name="DOE Joint Genome Institute"/>
            <person name="Kuo A."/>
            <person name="Kohler A."/>
            <person name="Nagy L.G."/>
            <person name="Floudas D."/>
            <person name="Copeland A."/>
            <person name="Barry K.W."/>
            <person name="Cichocki N."/>
            <person name="Veneault-Fourrey C."/>
            <person name="LaButti K."/>
            <person name="Lindquist E.A."/>
            <person name="Lipzen A."/>
            <person name="Lundell T."/>
            <person name="Morin E."/>
            <person name="Murat C."/>
            <person name="Sun H."/>
            <person name="Tunlid A."/>
            <person name="Henrissat B."/>
            <person name="Grigoriev I.V."/>
            <person name="Hibbett D.S."/>
            <person name="Martin F."/>
            <person name="Nordberg H.P."/>
            <person name="Cantor M.N."/>
            <person name="Hua S.X."/>
        </authorList>
    </citation>
    <scope>NUCLEOTIDE SEQUENCE [LARGE SCALE GENOMIC DNA]</scope>
    <source>
        <strain evidence="2 3">LaAM-08-1</strain>
    </source>
</reference>
<evidence type="ECO:0000313" key="3">
    <source>
        <dbReference type="Proteomes" id="UP000054477"/>
    </source>
</evidence>
<proteinExistence type="predicted"/>
<gene>
    <name evidence="2" type="ORF">K443DRAFT_14044</name>
</gene>
<accession>A0A0C9X5R6</accession>
<sequence length="84" mass="9547">MATSDEGGQRRTTTNNHRRRHAPLLNKVPPRHPETGHVTPAQQEHHCTPRNTPARHPRHEDTPRATRTPHATRTPPRGEDAPVR</sequence>
<feature type="region of interest" description="Disordered" evidence="1">
    <location>
        <begin position="1"/>
        <end position="84"/>
    </location>
</feature>
<reference evidence="3" key="2">
    <citation type="submission" date="2015-01" db="EMBL/GenBank/DDBJ databases">
        <title>Evolutionary Origins and Diversification of the Mycorrhizal Mutualists.</title>
        <authorList>
            <consortium name="DOE Joint Genome Institute"/>
            <consortium name="Mycorrhizal Genomics Consortium"/>
            <person name="Kohler A."/>
            <person name="Kuo A."/>
            <person name="Nagy L.G."/>
            <person name="Floudas D."/>
            <person name="Copeland A."/>
            <person name="Barry K.W."/>
            <person name="Cichocki N."/>
            <person name="Veneault-Fourrey C."/>
            <person name="LaButti K."/>
            <person name="Lindquist E.A."/>
            <person name="Lipzen A."/>
            <person name="Lundell T."/>
            <person name="Morin E."/>
            <person name="Murat C."/>
            <person name="Riley R."/>
            <person name="Ohm R."/>
            <person name="Sun H."/>
            <person name="Tunlid A."/>
            <person name="Henrissat B."/>
            <person name="Grigoriev I.V."/>
            <person name="Hibbett D.S."/>
            <person name="Martin F."/>
        </authorList>
    </citation>
    <scope>NUCLEOTIDE SEQUENCE [LARGE SCALE GENOMIC DNA]</scope>
    <source>
        <strain evidence="3">LaAM-08-1</strain>
    </source>
</reference>
<evidence type="ECO:0000313" key="2">
    <source>
        <dbReference type="EMBL" id="KIJ91847.1"/>
    </source>
</evidence>